<dbReference type="Gene3D" id="1.10.10.520">
    <property type="entry name" value="Ubiquitin activating enzymes (Uba3). Chain: B, domain 2"/>
    <property type="match status" value="1"/>
</dbReference>
<dbReference type="InterPro" id="IPR045886">
    <property type="entry name" value="ThiF/MoeB/HesA"/>
</dbReference>
<dbReference type="Pfam" id="PF00899">
    <property type="entry name" value="ThiF"/>
    <property type="match status" value="1"/>
</dbReference>
<accession>A0ABY8UMJ6</accession>
<evidence type="ECO:0000256" key="3">
    <source>
        <dbReference type="ARBA" id="ARBA00022840"/>
    </source>
</evidence>
<dbReference type="InterPro" id="IPR035985">
    <property type="entry name" value="Ubiquitin-activating_enz"/>
</dbReference>
<keyword evidence="3" id="KW-0067">ATP-binding</keyword>
<reference evidence="7 8" key="1">
    <citation type="submission" date="2023-05" db="EMBL/GenBank/DDBJ databases">
        <title>A 100% complete, gapless, phased diploid assembly of the Scenedesmus obliquus UTEX 3031 genome.</title>
        <authorList>
            <person name="Biondi T.C."/>
            <person name="Hanschen E.R."/>
            <person name="Kwon T."/>
            <person name="Eng W."/>
            <person name="Kruse C.P.S."/>
            <person name="Koehler S.I."/>
            <person name="Kunde Y."/>
            <person name="Gleasner C.D."/>
            <person name="You Mak K.T."/>
            <person name="Polle J."/>
            <person name="Hovde B.T."/>
            <person name="Starkenburg S.R."/>
        </authorList>
    </citation>
    <scope>NUCLEOTIDE SEQUENCE [LARGE SCALE GENOMIC DNA]</scope>
    <source>
        <strain evidence="7 8">DOE0152z</strain>
    </source>
</reference>
<keyword evidence="2" id="KW-0833">Ubl conjugation pathway</keyword>
<dbReference type="EMBL" id="CP126222">
    <property type="protein sequence ID" value="WIA22764.1"/>
    <property type="molecule type" value="Genomic_DNA"/>
</dbReference>
<dbReference type="Gene3D" id="3.40.50.720">
    <property type="entry name" value="NAD(P)-binding Rossmann-like Domain"/>
    <property type="match status" value="1"/>
</dbReference>
<dbReference type="InterPro" id="IPR023318">
    <property type="entry name" value="Ub_act_enz_dom_a_sf"/>
</dbReference>
<sequence length="227" mass="24189">MAAAVAAAAAPADVTAEWPGLLFTDSFTAKIKAAKVLAVGAGGIGCELLKTLVLTGFENIEVIDLDTIETSNLNRQFLFRRSHVGQSKAQVAANIVKGFAPSANIKAYQANIMEPRFGLDFFSSFDLVLNGLDNMAARRHVNRLAMAAKVPLVESGTAGYVGQVSVHLKDVTECYECHPRGSGAPKSYPICTLRNTPDKPIHCIVWAKELLFPRLFGKVDVSGAAAG</sequence>
<evidence type="ECO:0000256" key="4">
    <source>
        <dbReference type="ARBA" id="ARBA00043952"/>
    </source>
</evidence>
<dbReference type="PANTHER" id="PTHR10953:SF5">
    <property type="entry name" value="SUMO-ACTIVATING ENZYME SUBUNIT 2"/>
    <property type="match status" value="1"/>
</dbReference>
<keyword evidence="8" id="KW-1185">Reference proteome</keyword>
<name>A0ABY8UMJ6_TETOB</name>
<evidence type="ECO:0000313" key="8">
    <source>
        <dbReference type="Proteomes" id="UP001244341"/>
    </source>
</evidence>
<evidence type="ECO:0000256" key="5">
    <source>
        <dbReference type="PROSITE-ProRule" id="PRU10132"/>
    </source>
</evidence>
<dbReference type="PROSITE" id="PS00865">
    <property type="entry name" value="UBIQUITIN_ACTIVAT_2"/>
    <property type="match status" value="1"/>
</dbReference>
<feature type="active site" description="Glycyl thioester intermediate" evidence="5">
    <location>
        <position position="191"/>
    </location>
</feature>
<protein>
    <recommendedName>
        <fullName evidence="6">THIF-type NAD/FAD binding fold domain-containing protein</fullName>
    </recommendedName>
</protein>
<dbReference type="InterPro" id="IPR033127">
    <property type="entry name" value="UBQ-activ_enz_E1_Cys_AS"/>
</dbReference>
<dbReference type="InterPro" id="IPR000594">
    <property type="entry name" value="ThiF_NAD_FAD-bd"/>
</dbReference>
<keyword evidence="1" id="KW-0547">Nucleotide-binding</keyword>
<proteinExistence type="predicted"/>
<dbReference type="SUPFAM" id="SSF69572">
    <property type="entry name" value="Activating enzymes of the ubiquitin-like proteins"/>
    <property type="match status" value="1"/>
</dbReference>
<comment type="pathway">
    <text evidence="4">Protein modification.</text>
</comment>
<feature type="domain" description="THIF-type NAD/FAD binding fold" evidence="6">
    <location>
        <begin position="23"/>
        <end position="196"/>
    </location>
</feature>
<evidence type="ECO:0000256" key="2">
    <source>
        <dbReference type="ARBA" id="ARBA00022786"/>
    </source>
</evidence>
<gene>
    <name evidence="7" type="ORF">OEZ85_001164</name>
</gene>
<evidence type="ECO:0000313" key="7">
    <source>
        <dbReference type="EMBL" id="WIA22764.1"/>
    </source>
</evidence>
<evidence type="ECO:0000256" key="1">
    <source>
        <dbReference type="ARBA" id="ARBA00022741"/>
    </source>
</evidence>
<evidence type="ECO:0000259" key="6">
    <source>
        <dbReference type="Pfam" id="PF00899"/>
    </source>
</evidence>
<organism evidence="7 8">
    <name type="scientific">Tetradesmus obliquus</name>
    <name type="common">Green alga</name>
    <name type="synonym">Acutodesmus obliquus</name>
    <dbReference type="NCBI Taxonomy" id="3088"/>
    <lineage>
        <taxon>Eukaryota</taxon>
        <taxon>Viridiplantae</taxon>
        <taxon>Chlorophyta</taxon>
        <taxon>core chlorophytes</taxon>
        <taxon>Chlorophyceae</taxon>
        <taxon>CS clade</taxon>
        <taxon>Sphaeropleales</taxon>
        <taxon>Scenedesmaceae</taxon>
        <taxon>Tetradesmus</taxon>
    </lineage>
</organism>
<dbReference type="Proteomes" id="UP001244341">
    <property type="component" value="Chromosome 15b"/>
</dbReference>
<dbReference type="PANTHER" id="PTHR10953">
    <property type="entry name" value="UBIQUITIN-ACTIVATING ENZYME E1"/>
    <property type="match status" value="1"/>
</dbReference>